<reference evidence="1 2" key="1">
    <citation type="journal article" date="2019" name="Mol. Biol. Evol.">
        <title>Blast fungal genomes show frequent chromosomal changes, gene gains and losses, and effector gene turnover.</title>
        <authorList>
            <person name="Gomez Luciano L.B."/>
            <person name="Jason Tsai I."/>
            <person name="Chuma I."/>
            <person name="Tosa Y."/>
            <person name="Chen Y.H."/>
            <person name="Li J.Y."/>
            <person name="Li M.Y."/>
            <person name="Jade Lu M.Y."/>
            <person name="Nakayashiki H."/>
            <person name="Li W.H."/>
        </authorList>
    </citation>
    <scope>NUCLEOTIDE SEQUENCE [LARGE SCALE GENOMIC DNA]</scope>
    <source>
        <strain evidence="1">MZ5-1-6</strain>
    </source>
</reference>
<sequence>AGPVLATLLPYTNTRRNPSPQTGWPYCVYYSPATLPLIPSKQASKQPRSPRSILRGPSLKTFAIIDMGAWVGGAPRPRMSRTWKHTPAAWQGGAKGLNFKPPCRHPAKMGGRAGTHTKRKNPTATLWWESGLGIRSGPGFPALALAWMSMSLFLVTVPIPVPVFGQVRNGAFIFF</sequence>
<organism evidence="1 2">
    <name type="scientific">Pyricularia oryzae</name>
    <name type="common">Rice blast fungus</name>
    <name type="synonym">Magnaporthe oryzae</name>
    <dbReference type="NCBI Taxonomy" id="318829"/>
    <lineage>
        <taxon>Eukaryota</taxon>
        <taxon>Fungi</taxon>
        <taxon>Dikarya</taxon>
        <taxon>Ascomycota</taxon>
        <taxon>Pezizomycotina</taxon>
        <taxon>Sordariomycetes</taxon>
        <taxon>Sordariomycetidae</taxon>
        <taxon>Magnaporthales</taxon>
        <taxon>Pyriculariaceae</taxon>
        <taxon>Pyricularia</taxon>
    </lineage>
</organism>
<dbReference type="Proteomes" id="UP000294847">
    <property type="component" value="Chromosome 3"/>
</dbReference>
<evidence type="ECO:0000313" key="2">
    <source>
        <dbReference type="Proteomes" id="UP000294847"/>
    </source>
</evidence>
<accession>A0A4P7NDG4</accession>
<evidence type="ECO:0000313" key="1">
    <source>
        <dbReference type="EMBL" id="QBZ59100.1"/>
    </source>
</evidence>
<feature type="non-terminal residue" evidence="1">
    <location>
        <position position="1"/>
    </location>
</feature>
<proteinExistence type="predicted"/>
<name>A0A4P7NDG4_PYROR</name>
<dbReference type="AlphaFoldDB" id="A0A4P7NDG4"/>
<gene>
    <name evidence="1" type="ORF">PoMZ_04060</name>
</gene>
<feature type="non-terminal residue" evidence="1">
    <location>
        <position position="175"/>
    </location>
</feature>
<protein>
    <submittedName>
        <fullName evidence="1">Uncharacterized protein</fullName>
    </submittedName>
</protein>
<dbReference type="EMBL" id="CP034206">
    <property type="protein sequence ID" value="QBZ59100.1"/>
    <property type="molecule type" value="Genomic_DNA"/>
</dbReference>